<feature type="transmembrane region" description="Helical" evidence="1">
    <location>
        <begin position="93"/>
        <end position="112"/>
    </location>
</feature>
<sequence>MKLKNRLYTGLGTGSFIYMIVLLSRNNNISITQAEIISVLIISACAGIFTFIFDVERISYLFALVIHFFMMIIVVFLISTYNHWIEIFPTADFLESIVLIYAFSWLISFLNTKKDAKELNMLLKNKNNI</sequence>
<keyword evidence="1" id="KW-0812">Transmembrane</keyword>
<feature type="transmembrane region" description="Helical" evidence="1">
    <location>
        <begin position="36"/>
        <end position="53"/>
    </location>
</feature>
<dbReference type="EMBL" id="FMBI01000030">
    <property type="protein sequence ID" value="SCC39112.1"/>
    <property type="molecule type" value="Genomic_DNA"/>
</dbReference>
<protein>
    <recommendedName>
        <fullName evidence="4">DUF3021 domain-containing protein</fullName>
    </recommendedName>
</protein>
<evidence type="ECO:0000313" key="2">
    <source>
        <dbReference type="EMBL" id="SCC39112.1"/>
    </source>
</evidence>
<dbReference type="AlphaFoldDB" id="A0A1C4E6I2"/>
<dbReference type="Proteomes" id="UP000195991">
    <property type="component" value="Unassembled WGS sequence"/>
</dbReference>
<name>A0A1C4E6I2_BACTU</name>
<keyword evidence="1" id="KW-1133">Transmembrane helix</keyword>
<gene>
    <name evidence="2" type="ORF">BTT61001_02931</name>
</gene>
<dbReference type="InterPro" id="IPR021560">
    <property type="entry name" value="DUF3021"/>
</dbReference>
<feature type="transmembrane region" description="Helical" evidence="1">
    <location>
        <begin position="60"/>
        <end position="81"/>
    </location>
</feature>
<dbReference type="Pfam" id="PF11457">
    <property type="entry name" value="DUF3021"/>
    <property type="match status" value="1"/>
</dbReference>
<organism evidence="2 3">
    <name type="scientific">Bacillus thuringiensis</name>
    <dbReference type="NCBI Taxonomy" id="1428"/>
    <lineage>
        <taxon>Bacteria</taxon>
        <taxon>Bacillati</taxon>
        <taxon>Bacillota</taxon>
        <taxon>Bacilli</taxon>
        <taxon>Bacillales</taxon>
        <taxon>Bacillaceae</taxon>
        <taxon>Bacillus</taxon>
        <taxon>Bacillus cereus group</taxon>
    </lineage>
</organism>
<evidence type="ECO:0000313" key="3">
    <source>
        <dbReference type="Proteomes" id="UP000195991"/>
    </source>
</evidence>
<reference evidence="2 3" key="1">
    <citation type="submission" date="2016-08" db="EMBL/GenBank/DDBJ databases">
        <authorList>
            <person name="Seilhamer J.J."/>
        </authorList>
    </citation>
    <scope>NUCLEOTIDE SEQUENCE [LARGE SCALE GENOMIC DNA]</scope>
    <source>
        <strain evidence="2 3">IEBC_T61001</strain>
    </source>
</reference>
<feature type="transmembrane region" description="Helical" evidence="1">
    <location>
        <begin position="7"/>
        <end position="24"/>
    </location>
</feature>
<evidence type="ECO:0008006" key="4">
    <source>
        <dbReference type="Google" id="ProtNLM"/>
    </source>
</evidence>
<accession>A0A1C4E6I2</accession>
<proteinExistence type="predicted"/>
<keyword evidence="1" id="KW-0472">Membrane</keyword>
<evidence type="ECO:0000256" key="1">
    <source>
        <dbReference type="SAM" id="Phobius"/>
    </source>
</evidence>
<dbReference type="RefSeq" id="WP_087986212.1">
    <property type="nucleotide sequence ID" value="NZ_FMBI01000030.1"/>
</dbReference>